<evidence type="ECO:0000256" key="8">
    <source>
        <dbReference type="ARBA" id="ARBA00023180"/>
    </source>
</evidence>
<dbReference type="InterPro" id="IPR000276">
    <property type="entry name" value="GPCR_Rhodpsn"/>
</dbReference>
<feature type="non-terminal residue" evidence="13">
    <location>
        <position position="313"/>
    </location>
</feature>
<feature type="transmembrane region" description="Helical" evidence="11">
    <location>
        <begin position="27"/>
        <end position="48"/>
    </location>
</feature>
<dbReference type="InterPro" id="IPR000725">
    <property type="entry name" value="Olfact_rcpt"/>
</dbReference>
<keyword evidence="11" id="KW-0716">Sensory transduction</keyword>
<reference evidence="13 14" key="1">
    <citation type="submission" date="2019-09" db="EMBL/GenBank/DDBJ databases">
        <title>Bird 10,000 Genomes (B10K) Project - Family phase.</title>
        <authorList>
            <person name="Zhang G."/>
        </authorList>
    </citation>
    <scope>NUCLEOTIDE SEQUENCE [LARGE SCALE GENOMIC DNA]</scope>
    <source>
        <strain evidence="13">B10K-DU-003-42</strain>
        <tissue evidence="13">Mixed tissue sample</tissue>
    </source>
</reference>
<gene>
    <name evidence="13" type="ORF">SYRPAR_R01362</name>
</gene>
<dbReference type="EMBL" id="VZTO01023810">
    <property type="protein sequence ID" value="NXT28310.1"/>
    <property type="molecule type" value="Genomic_DNA"/>
</dbReference>
<keyword evidence="14" id="KW-1185">Reference proteome</keyword>
<evidence type="ECO:0000256" key="11">
    <source>
        <dbReference type="RuleBase" id="RU363047"/>
    </source>
</evidence>
<feature type="domain" description="G-protein coupled receptors family 1 profile" evidence="12">
    <location>
        <begin position="41"/>
        <end position="290"/>
    </location>
</feature>
<dbReference type="AlphaFoldDB" id="A0A7L3BE52"/>
<dbReference type="PRINTS" id="PR00237">
    <property type="entry name" value="GPCRRHODOPSN"/>
</dbReference>
<evidence type="ECO:0000256" key="3">
    <source>
        <dbReference type="ARBA" id="ARBA00022692"/>
    </source>
</evidence>
<evidence type="ECO:0000313" key="14">
    <source>
        <dbReference type="Proteomes" id="UP000536260"/>
    </source>
</evidence>
<keyword evidence="5 10" id="KW-0297">G-protein coupled receptor</keyword>
<feature type="transmembrane region" description="Helical" evidence="11">
    <location>
        <begin position="206"/>
        <end position="225"/>
    </location>
</feature>
<feature type="transmembrane region" description="Helical" evidence="11">
    <location>
        <begin position="140"/>
        <end position="158"/>
    </location>
</feature>
<dbReference type="GO" id="GO:0004930">
    <property type="term" value="F:G protein-coupled receptor activity"/>
    <property type="evidence" value="ECO:0007669"/>
    <property type="project" value="UniProtKB-KW"/>
</dbReference>
<feature type="transmembrane region" description="Helical" evidence="11">
    <location>
        <begin position="98"/>
        <end position="120"/>
    </location>
</feature>
<evidence type="ECO:0000256" key="1">
    <source>
        <dbReference type="ARBA" id="ARBA00002936"/>
    </source>
</evidence>
<dbReference type="GO" id="GO:0005886">
    <property type="term" value="C:plasma membrane"/>
    <property type="evidence" value="ECO:0007669"/>
    <property type="project" value="UniProtKB-SubCell"/>
</dbReference>
<protein>
    <recommendedName>
        <fullName evidence="11">Olfactory receptor</fullName>
    </recommendedName>
</protein>
<comment type="caution">
    <text evidence="13">The sequence shown here is derived from an EMBL/GenBank/DDBJ whole genome shotgun (WGS) entry which is preliminary data.</text>
</comment>
<feature type="transmembrane region" description="Helical" evidence="11">
    <location>
        <begin position="60"/>
        <end position="78"/>
    </location>
</feature>
<dbReference type="PRINTS" id="PR00245">
    <property type="entry name" value="OLFACTORYR"/>
</dbReference>
<comment type="similarity">
    <text evidence="10">Belongs to the G-protein coupled receptor 1 family.</text>
</comment>
<feature type="non-terminal residue" evidence="13">
    <location>
        <position position="1"/>
    </location>
</feature>
<keyword evidence="7 10" id="KW-0675">Receptor</keyword>
<organism evidence="13 14">
    <name type="scientific">Syrrhaptes paradoxus</name>
    <name type="common">Pallas's sandgrouse</name>
    <dbReference type="NCBI Taxonomy" id="302527"/>
    <lineage>
        <taxon>Eukaryota</taxon>
        <taxon>Metazoa</taxon>
        <taxon>Chordata</taxon>
        <taxon>Craniata</taxon>
        <taxon>Vertebrata</taxon>
        <taxon>Euteleostomi</taxon>
        <taxon>Archelosauria</taxon>
        <taxon>Archosauria</taxon>
        <taxon>Dinosauria</taxon>
        <taxon>Saurischia</taxon>
        <taxon>Theropoda</taxon>
        <taxon>Coelurosauria</taxon>
        <taxon>Aves</taxon>
        <taxon>Neognathae</taxon>
        <taxon>Neoaves</taxon>
        <taxon>Columbimorphae</taxon>
        <taxon>Pterocliformes</taxon>
        <taxon>Pteroclidae</taxon>
        <taxon>Syrrhaptes</taxon>
    </lineage>
</organism>
<keyword evidence="11" id="KW-0552">Olfaction</keyword>
<name>A0A7L3BE52_9AVES</name>
<dbReference type="GO" id="GO:0004984">
    <property type="term" value="F:olfactory receptor activity"/>
    <property type="evidence" value="ECO:0007669"/>
    <property type="project" value="InterPro"/>
</dbReference>
<evidence type="ECO:0000256" key="10">
    <source>
        <dbReference type="RuleBase" id="RU000688"/>
    </source>
</evidence>
<dbReference type="PROSITE" id="PS50262">
    <property type="entry name" value="G_PROTEIN_RECEP_F1_2"/>
    <property type="match status" value="1"/>
</dbReference>
<keyword evidence="6 11" id="KW-0472">Membrane</keyword>
<dbReference type="CDD" id="cd15415">
    <property type="entry name" value="7tmA_OR5J-like"/>
    <property type="match status" value="1"/>
</dbReference>
<comment type="function">
    <text evidence="1">Odorant receptor.</text>
</comment>
<keyword evidence="4 11" id="KW-1133">Transmembrane helix</keyword>
<evidence type="ECO:0000256" key="5">
    <source>
        <dbReference type="ARBA" id="ARBA00023040"/>
    </source>
</evidence>
<evidence type="ECO:0000256" key="4">
    <source>
        <dbReference type="ARBA" id="ARBA00022989"/>
    </source>
</evidence>
<dbReference type="Gene3D" id="1.20.1070.10">
    <property type="entry name" value="Rhodopsin 7-helix transmembrane proteins"/>
    <property type="match status" value="1"/>
</dbReference>
<sequence>TAAGNRTLLTHFVLLGLTSDPKLQAPLFIIFLVIYLLTLMGNLGLIALIWTDPRLHTPMYFFLCNLSVVDLCYSSVFSPKLLVGFLMEKTTISYSACLAQHFFFLAFITTEVFLLAAMAYDRYVAICSPLLYTVAMPRRVCSRLVAGSYLGGVLNSLVQTCCLLPLPFCGPNVINHFFCDTNPLLKLTCSDDRLNELLLVSFNGTISMSVLFIIIISYVYILLAILRIRSAAGRHKAFSTCASHLLAVALFYVPAGLSHMQPGSKYSLEMEKVTAVFYTLLVPMLNPLIYSLRNREVKDALRKAMEKNVFMSC</sequence>
<evidence type="ECO:0000313" key="13">
    <source>
        <dbReference type="EMBL" id="NXT28310.1"/>
    </source>
</evidence>
<dbReference type="SUPFAM" id="SSF81321">
    <property type="entry name" value="Family A G protein-coupled receptor-like"/>
    <property type="match status" value="1"/>
</dbReference>
<keyword evidence="3 10" id="KW-0812">Transmembrane</keyword>
<evidence type="ECO:0000256" key="6">
    <source>
        <dbReference type="ARBA" id="ARBA00023136"/>
    </source>
</evidence>
<evidence type="ECO:0000259" key="12">
    <source>
        <dbReference type="PROSITE" id="PS50262"/>
    </source>
</evidence>
<evidence type="ECO:0000256" key="2">
    <source>
        <dbReference type="ARBA" id="ARBA00004141"/>
    </source>
</evidence>
<dbReference type="Proteomes" id="UP000536260">
    <property type="component" value="Unassembled WGS sequence"/>
</dbReference>
<keyword evidence="9 10" id="KW-0807">Transducer</keyword>
<accession>A0A7L3BE52</accession>
<feature type="transmembrane region" description="Helical" evidence="11">
    <location>
        <begin position="275"/>
        <end position="292"/>
    </location>
</feature>
<comment type="subcellular location">
    <subcellularLocation>
        <location evidence="11">Cell membrane</location>
        <topology evidence="11">Multi-pass membrane protein</topology>
    </subcellularLocation>
    <subcellularLocation>
        <location evidence="2">Membrane</location>
        <topology evidence="2">Multi-pass membrane protein</topology>
    </subcellularLocation>
</comment>
<evidence type="ECO:0000256" key="7">
    <source>
        <dbReference type="ARBA" id="ARBA00023170"/>
    </source>
</evidence>
<feature type="transmembrane region" description="Helical" evidence="11">
    <location>
        <begin position="237"/>
        <end position="255"/>
    </location>
</feature>
<keyword evidence="8" id="KW-0325">Glycoprotein</keyword>
<dbReference type="Pfam" id="PF13853">
    <property type="entry name" value="7tm_4"/>
    <property type="match status" value="1"/>
</dbReference>
<proteinExistence type="inferred from homology"/>
<keyword evidence="11" id="KW-1003">Cell membrane</keyword>
<evidence type="ECO:0000256" key="9">
    <source>
        <dbReference type="ARBA" id="ARBA00023224"/>
    </source>
</evidence>
<dbReference type="FunFam" id="1.20.1070.10:FF:000003">
    <property type="entry name" value="Olfactory receptor"/>
    <property type="match status" value="1"/>
</dbReference>
<dbReference type="PANTHER" id="PTHR48018">
    <property type="entry name" value="OLFACTORY RECEPTOR"/>
    <property type="match status" value="1"/>
</dbReference>
<dbReference type="PROSITE" id="PS00237">
    <property type="entry name" value="G_PROTEIN_RECEP_F1_1"/>
    <property type="match status" value="1"/>
</dbReference>
<dbReference type="InterPro" id="IPR017452">
    <property type="entry name" value="GPCR_Rhodpsn_7TM"/>
</dbReference>